<protein>
    <recommendedName>
        <fullName evidence="3">HEPN domain-containing protein</fullName>
    </recommendedName>
</protein>
<evidence type="ECO:0000313" key="2">
    <source>
        <dbReference type="Proteomes" id="UP000246099"/>
    </source>
</evidence>
<gene>
    <name evidence="1" type="ORF">DLD77_10705</name>
</gene>
<accession>A0ABM6WDN6</accession>
<keyword evidence="2" id="KW-1185">Reference proteome</keyword>
<dbReference type="Proteomes" id="UP000246099">
    <property type="component" value="Chromosome"/>
</dbReference>
<organism evidence="1 2">
    <name type="scientific">Chitinophaga alhagiae</name>
    <dbReference type="NCBI Taxonomy" id="2203219"/>
    <lineage>
        <taxon>Bacteria</taxon>
        <taxon>Pseudomonadati</taxon>
        <taxon>Bacteroidota</taxon>
        <taxon>Chitinophagia</taxon>
        <taxon>Chitinophagales</taxon>
        <taxon>Chitinophagaceae</taxon>
        <taxon>Chitinophaga</taxon>
    </lineage>
</organism>
<reference evidence="1 2" key="1">
    <citation type="submission" date="2018-05" db="EMBL/GenBank/DDBJ databases">
        <title>Chitinophaga sp. nov., isolated from rhizosphere soil of Alhagi.</title>
        <authorList>
            <person name="Liu Y."/>
        </authorList>
    </citation>
    <scope>NUCLEOTIDE SEQUENCE [LARGE SCALE GENOMIC DNA]</scope>
    <source>
        <strain evidence="1 2">T22</strain>
    </source>
</reference>
<proteinExistence type="predicted"/>
<dbReference type="EMBL" id="CP029600">
    <property type="protein sequence ID" value="AWO02129.1"/>
    <property type="molecule type" value="Genomic_DNA"/>
</dbReference>
<evidence type="ECO:0000313" key="1">
    <source>
        <dbReference type="EMBL" id="AWO02129.1"/>
    </source>
</evidence>
<name>A0ABM6WDN6_9BACT</name>
<evidence type="ECO:0008006" key="3">
    <source>
        <dbReference type="Google" id="ProtNLM"/>
    </source>
</evidence>
<sequence length="220" mass="26316">MKDREFPIPSDTLFREFNSDYQHNAIVRSGLDNFFIYSEGYKEAAVKLFECLDGSAWNANTLVYPLVFICRQFIELRLKELIICIRIIQDKSPEFPGGHNLKQLWETYEVLLKEVQTFQKDEKITLQDLKRLILEFHALDPKSDGFRYPVNSDKNPNSSISNLDLGNFYSTMEKIINCFDWLTDWLYHLKDLATDYYLEMKREYENELRNEYESYMRSQY</sequence>
<dbReference type="RefSeq" id="WP_119078334.1">
    <property type="nucleotide sequence ID" value="NZ_CP029600.1"/>
</dbReference>